<accession>A0A511KT56</accession>
<evidence type="ECO:0008006" key="5">
    <source>
        <dbReference type="Google" id="ProtNLM"/>
    </source>
</evidence>
<feature type="region of interest" description="Disordered" evidence="1">
    <location>
        <begin position="505"/>
        <end position="573"/>
    </location>
</feature>
<evidence type="ECO:0000256" key="1">
    <source>
        <dbReference type="SAM" id="MobiDB-lite"/>
    </source>
</evidence>
<feature type="transmembrane region" description="Helical" evidence="2">
    <location>
        <begin position="470"/>
        <end position="487"/>
    </location>
</feature>
<proteinExistence type="predicted"/>
<evidence type="ECO:0000313" key="4">
    <source>
        <dbReference type="Proteomes" id="UP000321518"/>
    </source>
</evidence>
<feature type="compositionally biased region" description="Basic residues" evidence="1">
    <location>
        <begin position="556"/>
        <end position="572"/>
    </location>
</feature>
<feature type="region of interest" description="Disordered" evidence="1">
    <location>
        <begin position="127"/>
        <end position="177"/>
    </location>
</feature>
<comment type="caution">
    <text evidence="3">The sequence shown here is derived from an EMBL/GenBank/DDBJ whole genome shotgun (WGS) entry which is preliminary data.</text>
</comment>
<protein>
    <recommendedName>
        <fullName evidence="5">Ubiquitin-like domain-containing protein</fullName>
    </recommendedName>
</protein>
<name>A0A511KT56_RHOTO</name>
<dbReference type="OrthoDB" id="2538073at2759"/>
<dbReference type="AlphaFoldDB" id="A0A511KT56"/>
<dbReference type="PANTHER" id="PTHR12943:SF27">
    <property type="entry name" value="HOMOCYSTEINE-INDUCED ENDOPLASMIC RETICULUM PROTEIN, ISOFORM A"/>
    <property type="match status" value="1"/>
</dbReference>
<feature type="compositionally biased region" description="Polar residues" evidence="1">
    <location>
        <begin position="710"/>
        <end position="721"/>
    </location>
</feature>
<feature type="compositionally biased region" description="Pro residues" evidence="1">
    <location>
        <begin position="539"/>
        <end position="551"/>
    </location>
</feature>
<sequence length="855" mass="90393">MSESELSIHIHLPPSLIDPGGSLLVLPASPSSTIADLKAALVTRAGLEIEEAEALGLAKGARRLRDGESLAEVFEEETKTDPSAPLTLHVVARPSILDKLRQKATPVEVKGPTPAGRATGVATEGLASAESAVAAESAEQTAEPIDSSSVQASEMTDEAGSTLPPQPGQTGYSPAYVVPPSSLPEPAAWTSSVPAAAAASTPPVPPVASAIPVLPYTTYISHLQRLLPLQRALLLLNLQKAHAHYTSLLTAGNSEGIEEVERMLKEVGVWTIVEEKVAQREGEWRKMFGDGGGVDEDELVEEEFQIVQVGGLPYLLHTPPDPRHRPSRPALAAVLAHTRTEAIQHCLTTMLQLLLTMSPGVPALAYGRSTASRSAAQPVAAPGAANPNAPDALAAARLAQLGFLNAHPDAPGRPMHPLAQGAHIRRRATLSVIINLDVILSFLIPLFLLSLKLGFLLWIFGRHASPTKRMILGGMAALWVIWEGVGIRRRRLQRERERERLERERRRALRAAARTQQQQQQQQQGGVQPGQPQPDAGAPHPPGAPPAPQPPAALVRRARHPASARDRSHRRRDLPSRLSPKYWINLIAAVGLVAEARELGLSPRYIAGRPVTPAPPPPRTAAEKRYEALKRAVRTVGVAVVLFIGTLSPEVERKRKRALEKREKLLAERRVAAAAAAASAFLDRPPVLAPTTGPSEQGEEVLRRRVMGQQGRSAVSDTQLFQDGGSEAYRSRYGTPSAATSTFAGPSGSQNASASTSAHTLGSRAAPNPSTSTAEVLPPDSASRPSPTLPPSPVPADSDGGADGDDAAEDDDVASATSGDGATTSDDEERARGDDAAEGLAGDGGADVDQVVALF</sequence>
<dbReference type="Proteomes" id="UP000321518">
    <property type="component" value="Unassembled WGS sequence"/>
</dbReference>
<dbReference type="EMBL" id="BJWK01000025">
    <property type="protein sequence ID" value="GEM12724.1"/>
    <property type="molecule type" value="Genomic_DNA"/>
</dbReference>
<dbReference type="InterPro" id="IPR039751">
    <property type="entry name" value="HERPUD1/2"/>
</dbReference>
<feature type="region of interest" description="Disordered" evidence="1">
    <location>
        <begin position="706"/>
        <end position="849"/>
    </location>
</feature>
<gene>
    <name evidence="3" type="ORF">Rt10032_c25g6741</name>
</gene>
<evidence type="ECO:0000313" key="3">
    <source>
        <dbReference type="EMBL" id="GEM12724.1"/>
    </source>
</evidence>
<dbReference type="GO" id="GO:0030968">
    <property type="term" value="P:endoplasmic reticulum unfolded protein response"/>
    <property type="evidence" value="ECO:0007669"/>
    <property type="project" value="TreeGrafter"/>
</dbReference>
<feature type="compositionally biased region" description="Low complexity" evidence="1">
    <location>
        <begin position="127"/>
        <end position="139"/>
    </location>
</feature>
<keyword evidence="2" id="KW-0812">Transmembrane</keyword>
<dbReference type="PANTHER" id="PTHR12943">
    <property type="entry name" value="HOMOCYSTEINE-RESPONSIVE ENDOPLASMIC RETICULUM-RESIDENT UNIQUITIN-LIKE DOMAIN HERPUD PROTEIN FAMILY MEMBER"/>
    <property type="match status" value="1"/>
</dbReference>
<evidence type="ECO:0000256" key="2">
    <source>
        <dbReference type="SAM" id="Phobius"/>
    </source>
</evidence>
<feature type="compositionally biased region" description="Acidic residues" evidence="1">
    <location>
        <begin position="800"/>
        <end position="813"/>
    </location>
</feature>
<keyword evidence="2" id="KW-1133">Transmembrane helix</keyword>
<reference evidence="3 4" key="1">
    <citation type="submission" date="2019-07" db="EMBL/GenBank/DDBJ databases">
        <title>Rhodotorula toruloides NBRC10032 genome sequencing.</title>
        <authorList>
            <person name="Shida Y."/>
            <person name="Takaku H."/>
            <person name="Ogasawara W."/>
            <person name="Mori K."/>
        </authorList>
    </citation>
    <scope>NUCLEOTIDE SEQUENCE [LARGE SCALE GENOMIC DNA]</scope>
    <source>
        <strain evidence="3 4">NBRC10032</strain>
    </source>
</reference>
<organism evidence="3 4">
    <name type="scientific">Rhodotorula toruloides</name>
    <name type="common">Yeast</name>
    <name type="synonym">Rhodosporidium toruloides</name>
    <dbReference type="NCBI Taxonomy" id="5286"/>
    <lineage>
        <taxon>Eukaryota</taxon>
        <taxon>Fungi</taxon>
        <taxon>Dikarya</taxon>
        <taxon>Basidiomycota</taxon>
        <taxon>Pucciniomycotina</taxon>
        <taxon>Microbotryomycetes</taxon>
        <taxon>Sporidiobolales</taxon>
        <taxon>Sporidiobolaceae</taxon>
        <taxon>Rhodotorula</taxon>
    </lineage>
</organism>
<keyword evidence="2" id="KW-0472">Membrane</keyword>
<feature type="transmembrane region" description="Helical" evidence="2">
    <location>
        <begin position="432"/>
        <end position="458"/>
    </location>
</feature>
<feature type="compositionally biased region" description="Polar residues" evidence="1">
    <location>
        <begin position="737"/>
        <end position="760"/>
    </location>
</feature>
<feature type="compositionally biased region" description="Low complexity" evidence="1">
    <location>
        <begin position="510"/>
        <end position="538"/>
    </location>
</feature>